<dbReference type="OrthoDB" id="5404822at2"/>
<evidence type="ECO:0000313" key="4">
    <source>
        <dbReference type="Proteomes" id="UP000320085"/>
    </source>
</evidence>
<keyword evidence="2" id="KW-0812">Transmembrane</keyword>
<feature type="region of interest" description="Disordered" evidence="1">
    <location>
        <begin position="652"/>
        <end position="712"/>
    </location>
</feature>
<feature type="transmembrane region" description="Helical" evidence="2">
    <location>
        <begin position="65"/>
        <end position="84"/>
    </location>
</feature>
<name>A0A543PN72_9MICO</name>
<dbReference type="Gene3D" id="3.40.720.10">
    <property type="entry name" value="Alkaline Phosphatase, subunit A"/>
    <property type="match status" value="1"/>
</dbReference>
<feature type="transmembrane region" description="Helical" evidence="2">
    <location>
        <begin position="173"/>
        <end position="190"/>
    </location>
</feature>
<accession>A0A543PN72</accession>
<organism evidence="3 4">
    <name type="scientific">Humibacillus xanthopallidus</name>
    <dbReference type="NCBI Taxonomy" id="412689"/>
    <lineage>
        <taxon>Bacteria</taxon>
        <taxon>Bacillati</taxon>
        <taxon>Actinomycetota</taxon>
        <taxon>Actinomycetes</taxon>
        <taxon>Micrococcales</taxon>
        <taxon>Intrasporangiaceae</taxon>
        <taxon>Humibacillus</taxon>
    </lineage>
</organism>
<dbReference type="EMBL" id="VFQF01000003">
    <property type="protein sequence ID" value="TQN45524.1"/>
    <property type="molecule type" value="Genomic_DNA"/>
</dbReference>
<feature type="transmembrane region" description="Helical" evidence="2">
    <location>
        <begin position="223"/>
        <end position="248"/>
    </location>
</feature>
<dbReference type="RefSeq" id="WP_141824723.1">
    <property type="nucleotide sequence ID" value="NZ_BAAAQC010000013.1"/>
</dbReference>
<proteinExistence type="predicted"/>
<evidence type="ECO:0000256" key="1">
    <source>
        <dbReference type="SAM" id="MobiDB-lite"/>
    </source>
</evidence>
<feature type="transmembrane region" description="Helical" evidence="2">
    <location>
        <begin position="116"/>
        <end position="135"/>
    </location>
</feature>
<dbReference type="SUPFAM" id="SSF53649">
    <property type="entry name" value="Alkaline phosphatase-like"/>
    <property type="match status" value="1"/>
</dbReference>
<evidence type="ECO:0000256" key="2">
    <source>
        <dbReference type="SAM" id="Phobius"/>
    </source>
</evidence>
<dbReference type="AlphaFoldDB" id="A0A543PN72"/>
<feature type="transmembrane region" description="Helical" evidence="2">
    <location>
        <begin position="12"/>
        <end position="37"/>
    </location>
</feature>
<gene>
    <name evidence="3" type="ORF">FHX52_4764</name>
</gene>
<sequence>MSSGSKGPVKRPLSVTLVAVVLVLTALLDTLVAYGLIEGRVVGLGRVIDTAAVPADANAQATYEVLGWIFVAIAIAQVVLAVLVARGHNGARLVVTLVIAARQAYSWALLAQFDGQALQGLLSLALSTLILFLLWNRAATAWFERGHEGAVGRATGNPFTEPSRGSGARVFDFIARLTVIALTIVITPGVTVTNSISLVLVVLAIVVAGWLLRPVFVRIAGLFGWAGAVLLALFANAAVIGLAFYLTPGIEVDGFLSVLVASWIYGFAMAALTWLFSINSQDYLTVHAVRMSSAGRRRGRRGDSGGAPEVADGIPGVVFIQLDGVPAPLLENEIRAGNLPTISSWVRSGSHTWTEWRARVPSTTPVSQAGLLHGNNHGIPAFRWWDREAGRLLVANRPADAAVIEERLSDGRGLLADDGVSISNLFSGDAPTSLLTMSGLRQRSTGLGPSSSYAAFFTHPAGLARAVVMTLGEMVKEVFQSRRQERRGVVPRIDRSGSYVALRAVTNVLLRDLNVALVVEAMMRGSRSIYVDFVDYDEIAHHAGVSRPESLASLYGLDDVVRSLHAVAEAGVTPRPYHFVLVSDHGQSQGATFRQRYGLTLEELVRQHLSGSASVAAATQEVEAYGPVNVLIGQLAGQESVTGRLTRRALGARDVSNATGPSAKGSDGPVDGLSEVTPGSGAGRGTHAATATKPGERPAEPPAEQPAEPPDLVVVGSGNLGGIWFAREPERLLVEEIEERHPGLLTALASHEGIAFIVVMAPTGPVAIGPDGSTDLGTGLVRGVDPLAHFDDDARRDFDRVARYDDAPDIYVNSLYDPVLDEVAAFEELVGCHGGIGGWQTRPLLVHPKEWPIDPDLVGPDGRIRGADQVHVQLVRWLERLGHRTDLAAAVVEELASEPDGIPPG</sequence>
<dbReference type="Pfam" id="PF01663">
    <property type="entry name" value="Phosphodiest"/>
    <property type="match status" value="1"/>
</dbReference>
<keyword evidence="2" id="KW-0472">Membrane</keyword>
<evidence type="ECO:0000313" key="3">
    <source>
        <dbReference type="EMBL" id="TQN45524.1"/>
    </source>
</evidence>
<dbReference type="InterPro" id="IPR017850">
    <property type="entry name" value="Alkaline_phosphatase_core_sf"/>
</dbReference>
<reference evidence="3 4" key="1">
    <citation type="submission" date="2019-06" db="EMBL/GenBank/DDBJ databases">
        <title>Sequencing the genomes of 1000 actinobacteria strains.</title>
        <authorList>
            <person name="Klenk H.-P."/>
        </authorList>
    </citation>
    <scope>NUCLEOTIDE SEQUENCE [LARGE SCALE GENOMIC DNA]</scope>
    <source>
        <strain evidence="3 4">DSM 21776</strain>
    </source>
</reference>
<keyword evidence="2" id="KW-1133">Transmembrane helix</keyword>
<comment type="caution">
    <text evidence="3">The sequence shown here is derived from an EMBL/GenBank/DDBJ whole genome shotgun (WGS) entry which is preliminary data.</text>
</comment>
<dbReference type="Proteomes" id="UP000320085">
    <property type="component" value="Unassembled WGS sequence"/>
</dbReference>
<dbReference type="InterPro" id="IPR002591">
    <property type="entry name" value="Phosphodiest/P_Trfase"/>
</dbReference>
<feature type="compositionally biased region" description="Pro residues" evidence="1">
    <location>
        <begin position="700"/>
        <end position="709"/>
    </location>
</feature>
<feature type="transmembrane region" description="Helical" evidence="2">
    <location>
        <begin position="254"/>
        <end position="276"/>
    </location>
</feature>
<protein>
    <submittedName>
        <fullName evidence="3">Superfamily IV 4 TMS phage holin</fullName>
    </submittedName>
</protein>